<organism evidence="2 3">
    <name type="scientific">Phytophthora fragariae</name>
    <dbReference type="NCBI Taxonomy" id="53985"/>
    <lineage>
        <taxon>Eukaryota</taxon>
        <taxon>Sar</taxon>
        <taxon>Stramenopiles</taxon>
        <taxon>Oomycota</taxon>
        <taxon>Peronosporomycetes</taxon>
        <taxon>Peronosporales</taxon>
        <taxon>Peronosporaceae</taxon>
        <taxon>Phytophthora</taxon>
    </lineage>
</organism>
<dbReference type="AlphaFoldDB" id="A0A6A3X7W3"/>
<evidence type="ECO:0000313" key="3">
    <source>
        <dbReference type="Proteomes" id="UP000440367"/>
    </source>
</evidence>
<feature type="region of interest" description="Disordered" evidence="1">
    <location>
        <begin position="1"/>
        <end position="60"/>
    </location>
</feature>
<comment type="caution">
    <text evidence="2">The sequence shown here is derived from an EMBL/GenBank/DDBJ whole genome shotgun (WGS) entry which is preliminary data.</text>
</comment>
<feature type="compositionally biased region" description="Acidic residues" evidence="1">
    <location>
        <begin position="40"/>
        <end position="53"/>
    </location>
</feature>
<sequence length="94" mass="10145">MDPLIRDDVEPGVSGEPGLTASGVCLSDGRSGPSVSPNDPSEDDPGPDEENPVDPEFMCTPNESSVEILERFRLKNETEHRERCLAQLLTPPLG</sequence>
<dbReference type="EMBL" id="QXGD01001839">
    <property type="protein sequence ID" value="KAE9198088.1"/>
    <property type="molecule type" value="Genomic_DNA"/>
</dbReference>
<protein>
    <submittedName>
        <fullName evidence="2">Uncharacterized protein</fullName>
    </submittedName>
</protein>
<name>A0A6A3X7W3_9STRA</name>
<accession>A0A6A3X7W3</accession>
<gene>
    <name evidence="2" type="ORF">PF002_g22540</name>
</gene>
<dbReference type="Proteomes" id="UP000440367">
    <property type="component" value="Unassembled WGS sequence"/>
</dbReference>
<evidence type="ECO:0000256" key="1">
    <source>
        <dbReference type="SAM" id="MobiDB-lite"/>
    </source>
</evidence>
<reference evidence="2 3" key="1">
    <citation type="submission" date="2018-08" db="EMBL/GenBank/DDBJ databases">
        <title>Genomic investigation of the strawberry pathogen Phytophthora fragariae indicates pathogenicity is determined by transcriptional variation in three key races.</title>
        <authorList>
            <person name="Adams T.M."/>
            <person name="Armitage A.D."/>
            <person name="Sobczyk M.K."/>
            <person name="Bates H.J."/>
            <person name="Dunwell J.M."/>
            <person name="Nellist C.F."/>
            <person name="Harrison R.J."/>
        </authorList>
    </citation>
    <scope>NUCLEOTIDE SEQUENCE [LARGE SCALE GENOMIC DNA]</scope>
    <source>
        <strain evidence="2 3">BC-1</strain>
    </source>
</reference>
<evidence type="ECO:0000313" key="2">
    <source>
        <dbReference type="EMBL" id="KAE9198088.1"/>
    </source>
</evidence>
<proteinExistence type="predicted"/>